<comment type="caution">
    <text evidence="2">The sequence shown here is derived from an EMBL/GenBank/DDBJ whole genome shotgun (WGS) entry which is preliminary data.</text>
</comment>
<protein>
    <submittedName>
        <fullName evidence="2">Uncharacterized protein</fullName>
    </submittedName>
</protein>
<dbReference type="OMA" id="PKNIGGM"/>
<reference evidence="2" key="1">
    <citation type="submission" date="2021-01" db="EMBL/GenBank/DDBJ databases">
        <authorList>
            <consortium name="Genoscope - CEA"/>
            <person name="William W."/>
        </authorList>
    </citation>
    <scope>NUCLEOTIDE SEQUENCE</scope>
</reference>
<dbReference type="Proteomes" id="UP000688137">
    <property type="component" value="Unassembled WGS sequence"/>
</dbReference>
<organism evidence="2 3">
    <name type="scientific">Paramecium primaurelia</name>
    <dbReference type="NCBI Taxonomy" id="5886"/>
    <lineage>
        <taxon>Eukaryota</taxon>
        <taxon>Sar</taxon>
        <taxon>Alveolata</taxon>
        <taxon>Ciliophora</taxon>
        <taxon>Intramacronucleata</taxon>
        <taxon>Oligohymenophorea</taxon>
        <taxon>Peniculida</taxon>
        <taxon>Parameciidae</taxon>
        <taxon>Paramecium</taxon>
    </lineage>
</organism>
<feature type="region of interest" description="Disordered" evidence="1">
    <location>
        <begin position="196"/>
        <end position="229"/>
    </location>
</feature>
<evidence type="ECO:0000313" key="3">
    <source>
        <dbReference type="Proteomes" id="UP000688137"/>
    </source>
</evidence>
<name>A0A8S1PLQ6_PARPR</name>
<gene>
    <name evidence="2" type="ORF">PPRIM_AZ9-3.1.T1220110</name>
</gene>
<feature type="region of interest" description="Disordered" evidence="1">
    <location>
        <begin position="130"/>
        <end position="153"/>
    </location>
</feature>
<sequence>MKNFATNPKNIGGMKMLNDNMFLHHKALIDAKPAIKIKPPRPHVNNIKNVNPQKPKEIDLPMYKNKKEFDQVMKTFQTVIGMKKGRIDSNAPITMEFRRNISGNATKKEKFDRDQHILNLQSQYRRIASAGSMQERKKNSNDPIAHPPRFFRREGETMANIKIDKLLHHFTKEQRMLEETPNSELSQKIEALNKKKVQLSKPKQPRAQSAKLPSQKSEPSSRMKTRNADDITTEVKEIPKVSSNSEEDLEQLRQMLIRIIFHHKIFKTADLETLFARVLNQNPQIDLIRAEILFEMIREQLKSD</sequence>
<evidence type="ECO:0000313" key="2">
    <source>
        <dbReference type="EMBL" id="CAD8103939.1"/>
    </source>
</evidence>
<proteinExistence type="predicted"/>
<evidence type="ECO:0000256" key="1">
    <source>
        <dbReference type="SAM" id="MobiDB-lite"/>
    </source>
</evidence>
<accession>A0A8S1PLQ6</accession>
<dbReference type="AlphaFoldDB" id="A0A8S1PLQ6"/>
<keyword evidence="3" id="KW-1185">Reference proteome</keyword>
<dbReference type="EMBL" id="CAJJDM010000125">
    <property type="protein sequence ID" value="CAD8103939.1"/>
    <property type="molecule type" value="Genomic_DNA"/>
</dbReference>
<feature type="compositionally biased region" description="Polar residues" evidence="1">
    <location>
        <begin position="211"/>
        <end position="222"/>
    </location>
</feature>